<organism evidence="5">
    <name type="scientific">marine sediment metagenome</name>
    <dbReference type="NCBI Taxonomy" id="412755"/>
    <lineage>
        <taxon>unclassified sequences</taxon>
        <taxon>metagenomes</taxon>
        <taxon>ecological metagenomes</taxon>
    </lineage>
</organism>
<feature type="coiled-coil region" evidence="3">
    <location>
        <begin position="269"/>
        <end position="296"/>
    </location>
</feature>
<dbReference type="PANTHER" id="PTHR42693">
    <property type="entry name" value="ARYLSULFATASE FAMILY MEMBER"/>
    <property type="match status" value="1"/>
</dbReference>
<keyword evidence="2" id="KW-0378">Hydrolase</keyword>
<keyword evidence="3" id="KW-0175">Coiled coil</keyword>
<comment type="caution">
    <text evidence="5">The sequence shown here is derived from an EMBL/GenBank/DDBJ whole genome shotgun (WGS) entry which is preliminary data.</text>
</comment>
<evidence type="ECO:0000313" key="5">
    <source>
        <dbReference type="EMBL" id="GAI63313.1"/>
    </source>
</evidence>
<dbReference type="EMBL" id="BARW01001742">
    <property type="protein sequence ID" value="GAI63313.1"/>
    <property type="molecule type" value="Genomic_DNA"/>
</dbReference>
<feature type="domain" description="Sulfatase N-terminal" evidence="4">
    <location>
        <begin position="5"/>
        <end position="204"/>
    </location>
</feature>
<comment type="similarity">
    <text evidence="1">Belongs to the sulfatase family.</text>
</comment>
<accession>X1Q505</accession>
<evidence type="ECO:0000259" key="4">
    <source>
        <dbReference type="Pfam" id="PF00884"/>
    </source>
</evidence>
<evidence type="ECO:0000256" key="1">
    <source>
        <dbReference type="ARBA" id="ARBA00008779"/>
    </source>
</evidence>
<dbReference type="AlphaFoldDB" id="X1Q505"/>
<protein>
    <recommendedName>
        <fullName evidence="4">Sulfatase N-terminal domain-containing protein</fullName>
    </recommendedName>
</protein>
<dbReference type="InterPro" id="IPR000917">
    <property type="entry name" value="Sulfatase_N"/>
</dbReference>
<dbReference type="Pfam" id="PF00884">
    <property type="entry name" value="Sulfatase"/>
    <property type="match status" value="1"/>
</dbReference>
<feature type="non-terminal residue" evidence="5">
    <location>
        <position position="1"/>
    </location>
</feature>
<dbReference type="InterPro" id="IPR017850">
    <property type="entry name" value="Alkaline_phosphatase_core_sf"/>
</dbReference>
<gene>
    <name evidence="5" type="ORF">S12H4_05321</name>
</gene>
<dbReference type="PANTHER" id="PTHR42693:SF53">
    <property type="entry name" value="ENDO-4-O-SULFATASE"/>
    <property type="match status" value="1"/>
</dbReference>
<reference evidence="5" key="1">
    <citation type="journal article" date="2014" name="Front. Microbiol.">
        <title>High frequency of phylogenetically diverse reductive dehalogenase-homologous genes in deep subseafloor sedimentary metagenomes.</title>
        <authorList>
            <person name="Kawai M."/>
            <person name="Futagami T."/>
            <person name="Toyoda A."/>
            <person name="Takaki Y."/>
            <person name="Nishi S."/>
            <person name="Hori S."/>
            <person name="Arai W."/>
            <person name="Tsubouchi T."/>
            <person name="Morono Y."/>
            <person name="Uchiyama I."/>
            <person name="Ito T."/>
            <person name="Fujiyama A."/>
            <person name="Inagaki F."/>
            <person name="Takami H."/>
        </authorList>
    </citation>
    <scope>NUCLEOTIDE SEQUENCE</scope>
    <source>
        <strain evidence="5">Expedition CK06-06</strain>
    </source>
</reference>
<dbReference type="Gene3D" id="3.40.720.10">
    <property type="entry name" value="Alkaline Phosphatase, subunit A"/>
    <property type="match status" value="1"/>
</dbReference>
<dbReference type="InterPro" id="IPR050738">
    <property type="entry name" value="Sulfatase"/>
</dbReference>
<dbReference type="GO" id="GO:0004065">
    <property type="term" value="F:arylsulfatase activity"/>
    <property type="evidence" value="ECO:0007669"/>
    <property type="project" value="TreeGrafter"/>
</dbReference>
<evidence type="ECO:0000256" key="2">
    <source>
        <dbReference type="ARBA" id="ARBA00022801"/>
    </source>
</evidence>
<dbReference type="SUPFAM" id="SSF53649">
    <property type="entry name" value="Alkaline phosphatase-like"/>
    <property type="match status" value="1"/>
</dbReference>
<evidence type="ECO:0000256" key="3">
    <source>
        <dbReference type="SAM" id="Coils"/>
    </source>
</evidence>
<name>X1Q505_9ZZZZ</name>
<dbReference type="Gene3D" id="3.30.1120.10">
    <property type="match status" value="1"/>
</dbReference>
<proteinExistence type="inferred from homology"/>
<sequence>IIRYQGFDKFAGYVSGNVDFHAHIDQEGNLDWWKDTIIDNEKGYTTDLITRYGVEFIKANNPEVSGTPFFLYLPHEAPHYPFQKRVDKILREVGKKETTKVPADSIPMIYKEMVEVMDEGIGQIIQTLKETGLDKSTIVIFCSDNGAARYGNNGILNGFKGSVYEGGHRVPAIAWYPEKFNAGTVNDQPVLSMDFLPTMLDFIGAKPTGNNIDGISIKNLLVAEEELPERDLFWSYGNKKAIRSGDWKLVSNIVKGKETIELFNLSDDISEKNDLAAQESELVQQLRQKLENWQKEVRAGVDIISK</sequence>